<proteinExistence type="predicted"/>
<dbReference type="InterPro" id="IPR018392">
    <property type="entry name" value="LysM"/>
</dbReference>
<keyword evidence="3" id="KW-1185">Reference proteome</keyword>
<dbReference type="Gene3D" id="3.10.350.10">
    <property type="entry name" value="LysM domain"/>
    <property type="match status" value="1"/>
</dbReference>
<dbReference type="RefSeq" id="WP_344771861.1">
    <property type="nucleotide sequence ID" value="NZ_BAABAH010000001.1"/>
</dbReference>
<reference evidence="3" key="1">
    <citation type="journal article" date="2019" name="Int. J. Syst. Evol. Microbiol.">
        <title>The Global Catalogue of Microorganisms (GCM) 10K type strain sequencing project: providing services to taxonomists for standard genome sequencing and annotation.</title>
        <authorList>
            <consortium name="The Broad Institute Genomics Platform"/>
            <consortium name="The Broad Institute Genome Sequencing Center for Infectious Disease"/>
            <person name="Wu L."/>
            <person name="Ma J."/>
        </authorList>
    </citation>
    <scope>NUCLEOTIDE SEQUENCE [LARGE SCALE GENOMIC DNA]</scope>
    <source>
        <strain evidence="3">JCM 16953</strain>
    </source>
</reference>
<protein>
    <recommendedName>
        <fullName evidence="1">LysM domain-containing protein</fullName>
    </recommendedName>
</protein>
<dbReference type="SMART" id="SM00257">
    <property type="entry name" value="LysM"/>
    <property type="match status" value="1"/>
</dbReference>
<dbReference type="PROSITE" id="PS51782">
    <property type="entry name" value="LYSM"/>
    <property type="match status" value="1"/>
</dbReference>
<dbReference type="Proteomes" id="UP001501821">
    <property type="component" value="Unassembled WGS sequence"/>
</dbReference>
<feature type="domain" description="LysM" evidence="1">
    <location>
        <begin position="60"/>
        <end position="108"/>
    </location>
</feature>
<evidence type="ECO:0000313" key="3">
    <source>
        <dbReference type="Proteomes" id="UP001501821"/>
    </source>
</evidence>
<evidence type="ECO:0000259" key="1">
    <source>
        <dbReference type="PROSITE" id="PS51782"/>
    </source>
</evidence>
<accession>A0ABP7HR99</accession>
<dbReference type="SUPFAM" id="SSF54106">
    <property type="entry name" value="LysM domain"/>
    <property type="match status" value="1"/>
</dbReference>
<dbReference type="EMBL" id="BAABAH010000001">
    <property type="protein sequence ID" value="GAA3802296.1"/>
    <property type="molecule type" value="Genomic_DNA"/>
</dbReference>
<dbReference type="InterPro" id="IPR036779">
    <property type="entry name" value="LysM_dom_sf"/>
</dbReference>
<comment type="caution">
    <text evidence="2">The sequence shown here is derived from an EMBL/GenBank/DDBJ whole genome shotgun (WGS) entry which is preliminary data.</text>
</comment>
<evidence type="ECO:0000313" key="2">
    <source>
        <dbReference type="EMBL" id="GAA3802296.1"/>
    </source>
</evidence>
<gene>
    <name evidence="2" type="ORF">GCM10022242_01580</name>
</gene>
<dbReference type="CDD" id="cd00118">
    <property type="entry name" value="LysM"/>
    <property type="match status" value="1"/>
</dbReference>
<sequence length="112" mass="11669">MSTAYAPSVQFRSQRSQVRLTRRGRLVVLLLGAALLIGVALWLAAGSAATDQPSGTAPYEVVTVAPGDTLWDIADGATDGNVGDMVAEIRDVNSLTSGEVFAGQQLRIPVGD</sequence>
<name>A0ABP7HR99_9ACTN</name>
<organism evidence="2 3">
    <name type="scientific">Nocardioides panacisoli</name>
    <dbReference type="NCBI Taxonomy" id="627624"/>
    <lineage>
        <taxon>Bacteria</taxon>
        <taxon>Bacillati</taxon>
        <taxon>Actinomycetota</taxon>
        <taxon>Actinomycetes</taxon>
        <taxon>Propionibacteriales</taxon>
        <taxon>Nocardioidaceae</taxon>
        <taxon>Nocardioides</taxon>
    </lineage>
</organism>
<dbReference type="Pfam" id="PF01476">
    <property type="entry name" value="LysM"/>
    <property type="match status" value="1"/>
</dbReference>